<feature type="compositionally biased region" description="Low complexity" evidence="1">
    <location>
        <begin position="62"/>
        <end position="93"/>
    </location>
</feature>
<reference evidence="2" key="1">
    <citation type="submission" date="2023-10" db="EMBL/GenBank/DDBJ databases">
        <authorList>
            <person name="Chen Y."/>
            <person name="Shah S."/>
            <person name="Dougan E. K."/>
            <person name="Thang M."/>
            <person name="Chan C."/>
        </authorList>
    </citation>
    <scope>NUCLEOTIDE SEQUENCE [LARGE SCALE GENOMIC DNA]</scope>
</reference>
<protein>
    <submittedName>
        <fullName evidence="2">Uncharacterized protein</fullName>
    </submittedName>
</protein>
<comment type="caution">
    <text evidence="2">The sequence shown here is derived from an EMBL/GenBank/DDBJ whole genome shotgun (WGS) entry which is preliminary data.</text>
</comment>
<proteinExistence type="predicted"/>
<evidence type="ECO:0000313" key="2">
    <source>
        <dbReference type="EMBL" id="CAK0820763.1"/>
    </source>
</evidence>
<evidence type="ECO:0000256" key="1">
    <source>
        <dbReference type="SAM" id="MobiDB-lite"/>
    </source>
</evidence>
<organism evidence="2 3">
    <name type="scientific">Prorocentrum cordatum</name>
    <dbReference type="NCBI Taxonomy" id="2364126"/>
    <lineage>
        <taxon>Eukaryota</taxon>
        <taxon>Sar</taxon>
        <taxon>Alveolata</taxon>
        <taxon>Dinophyceae</taxon>
        <taxon>Prorocentrales</taxon>
        <taxon>Prorocentraceae</taxon>
        <taxon>Prorocentrum</taxon>
    </lineage>
</organism>
<dbReference type="Proteomes" id="UP001189429">
    <property type="component" value="Unassembled WGS sequence"/>
</dbReference>
<gene>
    <name evidence="2" type="ORF">PCOR1329_LOCUS22319</name>
</gene>
<keyword evidence="3" id="KW-1185">Reference proteome</keyword>
<name>A0ABN9RR77_9DINO</name>
<feature type="region of interest" description="Disordered" evidence="1">
    <location>
        <begin position="108"/>
        <end position="180"/>
    </location>
</feature>
<sequence length="180" mass="19453">MGLDHHQVLELRAWWGRLTTDGVGTILNVRKALEELDPGQNFSDDEIEQIMLESCSHRRTPSRCPSGSSSRRVSLVGGRASSPQRGPSGGSPRLLVVKQDVAQQLLPRRRQAVRRDRGSAERRGRTGRRGCALRLGRRQLPPVGAAGHGVQPQLGSGGCPQGIPQGEPGFQPLPVLGEPL</sequence>
<feature type="region of interest" description="Disordered" evidence="1">
    <location>
        <begin position="57"/>
        <end position="93"/>
    </location>
</feature>
<evidence type="ECO:0000313" key="3">
    <source>
        <dbReference type="Proteomes" id="UP001189429"/>
    </source>
</evidence>
<accession>A0ABN9RR77</accession>
<feature type="compositionally biased region" description="Basic and acidic residues" evidence="1">
    <location>
        <begin position="113"/>
        <end position="124"/>
    </location>
</feature>
<dbReference type="EMBL" id="CAUYUJ010007446">
    <property type="protein sequence ID" value="CAK0820763.1"/>
    <property type="molecule type" value="Genomic_DNA"/>
</dbReference>